<organism evidence="8 9">
    <name type="scientific">Pogona vitticeps</name>
    <name type="common">central bearded dragon</name>
    <dbReference type="NCBI Taxonomy" id="103695"/>
    <lineage>
        <taxon>Eukaryota</taxon>
        <taxon>Metazoa</taxon>
        <taxon>Chordata</taxon>
        <taxon>Craniata</taxon>
        <taxon>Vertebrata</taxon>
        <taxon>Euteleostomi</taxon>
        <taxon>Lepidosauria</taxon>
        <taxon>Squamata</taxon>
        <taxon>Bifurcata</taxon>
        <taxon>Unidentata</taxon>
        <taxon>Episquamata</taxon>
        <taxon>Toxicofera</taxon>
        <taxon>Iguania</taxon>
        <taxon>Acrodonta</taxon>
        <taxon>Agamidae</taxon>
        <taxon>Amphibolurinae</taxon>
        <taxon>Pogona</taxon>
    </lineage>
</organism>
<dbReference type="InterPro" id="IPR045119">
    <property type="entry name" value="SUN1-5"/>
</dbReference>
<feature type="region of interest" description="Disordered" evidence="5">
    <location>
        <begin position="1"/>
        <end position="23"/>
    </location>
</feature>
<evidence type="ECO:0000256" key="5">
    <source>
        <dbReference type="SAM" id="MobiDB-lite"/>
    </source>
</evidence>
<dbReference type="PANTHER" id="PTHR12911:SF24">
    <property type="entry name" value="SUN DOMAIN-CONTAINING PROTEIN 3"/>
    <property type="match status" value="1"/>
</dbReference>
<keyword evidence="2 6" id="KW-0812">Transmembrane</keyword>
<reference evidence="9 10" key="1">
    <citation type="submission" date="2025-05" db="UniProtKB">
        <authorList>
            <consortium name="RefSeq"/>
        </authorList>
    </citation>
    <scope>IDENTIFICATION</scope>
</reference>
<evidence type="ECO:0000256" key="2">
    <source>
        <dbReference type="ARBA" id="ARBA00022692"/>
    </source>
</evidence>
<feature type="transmembrane region" description="Helical" evidence="6">
    <location>
        <begin position="69"/>
        <end position="88"/>
    </location>
</feature>
<evidence type="ECO:0000313" key="9">
    <source>
        <dbReference type="RefSeq" id="XP_072859969.1"/>
    </source>
</evidence>
<dbReference type="Gene3D" id="2.60.120.260">
    <property type="entry name" value="Galactose-binding domain-like"/>
    <property type="match status" value="1"/>
</dbReference>
<dbReference type="PROSITE" id="PS51469">
    <property type="entry name" value="SUN"/>
    <property type="match status" value="1"/>
</dbReference>
<keyword evidence="3 6" id="KW-1133">Transmembrane helix</keyword>
<protein>
    <submittedName>
        <fullName evidence="9 10">SUN domain-containing protein 3 isoform X1</fullName>
    </submittedName>
</protein>
<dbReference type="Pfam" id="PF07738">
    <property type="entry name" value="Sad1_UNC"/>
    <property type="match status" value="1"/>
</dbReference>
<gene>
    <name evidence="9 10" type="primary">SUN3</name>
</gene>
<dbReference type="GeneID" id="110091413"/>
<dbReference type="RefSeq" id="XP_072859969.1">
    <property type="nucleotide sequence ID" value="XM_073003868.1"/>
</dbReference>
<evidence type="ECO:0000259" key="7">
    <source>
        <dbReference type="PROSITE" id="PS51469"/>
    </source>
</evidence>
<feature type="transmembrane region" description="Helical" evidence="6">
    <location>
        <begin position="100"/>
        <end position="122"/>
    </location>
</feature>
<evidence type="ECO:0000256" key="6">
    <source>
        <dbReference type="SAM" id="Phobius"/>
    </source>
</evidence>
<feature type="domain" description="SUN" evidence="7">
    <location>
        <begin position="269"/>
        <end position="430"/>
    </location>
</feature>
<dbReference type="PANTHER" id="PTHR12911">
    <property type="entry name" value="SAD1/UNC-84-LIKE PROTEIN-RELATED"/>
    <property type="match status" value="1"/>
</dbReference>
<comment type="subcellular location">
    <subcellularLocation>
        <location evidence="1">Nucleus inner membrane</location>
    </subcellularLocation>
</comment>
<keyword evidence="4 6" id="KW-0472">Membrane</keyword>
<name>A0ABM5GQN0_9SAUR</name>
<dbReference type="RefSeq" id="XP_072859970.1">
    <property type="nucleotide sequence ID" value="XM_073003869.1"/>
</dbReference>
<dbReference type="Proteomes" id="UP001652642">
    <property type="component" value="Chromosome 6"/>
</dbReference>
<evidence type="ECO:0000256" key="1">
    <source>
        <dbReference type="ARBA" id="ARBA00004540"/>
    </source>
</evidence>
<keyword evidence="8" id="KW-1185">Reference proteome</keyword>
<proteinExistence type="predicted"/>
<feature type="compositionally biased region" description="Polar residues" evidence="5">
    <location>
        <begin position="1"/>
        <end position="11"/>
    </location>
</feature>
<evidence type="ECO:0000313" key="8">
    <source>
        <dbReference type="Proteomes" id="UP001652642"/>
    </source>
</evidence>
<evidence type="ECO:0000256" key="4">
    <source>
        <dbReference type="ARBA" id="ARBA00023136"/>
    </source>
</evidence>
<accession>A0ABM5GQN0</accession>
<sequence>MYSSQRTSRSIYSAEESNEAGNDLDSDTQHLLEKVSQGQRASCTCTDNHPLFLHERENPQFPCPPKKSIIRLIFNLIVLSLITPFCLVKKHCSTLSSGSCAQKIVFWMTLFLLFLGATYMGLFDGSKQLFGEEWEDFSICDLIQNEAKDLRSLKCSTLHLSLLNFILLFSAQSSSLSRHAYHILERKGLEIPPLKEQVENLKSQLDVLSSNRKDIALQAVREVLERYTSKGITTWSVEKMLKKFMEKLDEDYVQMPDYALKSAGISGSGASIVESKTTRSYRHDGGKYLWMSFIVLPYVKPPDVILEPNVHPGNCWSFPGKQGETVVRLAKKIIPRAVTIEHISKKVSPTGEISSAPKDFVIYGLNKEEEEEGSFLGQFVYNTEGEIIQTFRLRNESSEFMSHVKLKVLDNWGHPNYTCIYRFRVHGDLEYS</sequence>
<dbReference type="InterPro" id="IPR012919">
    <property type="entry name" value="SUN_dom"/>
</dbReference>
<evidence type="ECO:0000256" key="3">
    <source>
        <dbReference type="ARBA" id="ARBA00022989"/>
    </source>
</evidence>
<evidence type="ECO:0000313" key="10">
    <source>
        <dbReference type="RefSeq" id="XP_072859970.1"/>
    </source>
</evidence>